<comment type="caution">
    <text evidence="1">The sequence shown here is derived from an EMBL/GenBank/DDBJ whole genome shotgun (WGS) entry which is preliminary data.</text>
</comment>
<accession>A0A7Y9GDW4</accession>
<gene>
    <name evidence="1" type="ORF">BJ999_005038</name>
</gene>
<name>A0A7Y9GDW4_9ACTN</name>
<organism evidence="1 2">
    <name type="scientific">Actinomadura citrea</name>
    <dbReference type="NCBI Taxonomy" id="46158"/>
    <lineage>
        <taxon>Bacteria</taxon>
        <taxon>Bacillati</taxon>
        <taxon>Actinomycetota</taxon>
        <taxon>Actinomycetes</taxon>
        <taxon>Streptosporangiales</taxon>
        <taxon>Thermomonosporaceae</taxon>
        <taxon>Actinomadura</taxon>
    </lineage>
</organism>
<reference evidence="1 2" key="1">
    <citation type="submission" date="2020-07" db="EMBL/GenBank/DDBJ databases">
        <title>Sequencing the genomes of 1000 actinobacteria strains.</title>
        <authorList>
            <person name="Klenk H.-P."/>
        </authorList>
    </citation>
    <scope>NUCLEOTIDE SEQUENCE [LARGE SCALE GENOMIC DNA]</scope>
    <source>
        <strain evidence="1 2">DSM 43461</strain>
    </source>
</reference>
<dbReference type="Proteomes" id="UP000591272">
    <property type="component" value="Unassembled WGS sequence"/>
</dbReference>
<dbReference type="RefSeq" id="WP_179835568.1">
    <property type="nucleotide sequence ID" value="NZ_BMRD01000010.1"/>
</dbReference>
<keyword evidence="2" id="KW-1185">Reference proteome</keyword>
<protein>
    <submittedName>
        <fullName evidence="1">Uncharacterized protein</fullName>
    </submittedName>
</protein>
<evidence type="ECO:0000313" key="1">
    <source>
        <dbReference type="EMBL" id="NYE14742.1"/>
    </source>
</evidence>
<evidence type="ECO:0000313" key="2">
    <source>
        <dbReference type="Proteomes" id="UP000591272"/>
    </source>
</evidence>
<dbReference type="EMBL" id="JACCBT010000001">
    <property type="protein sequence ID" value="NYE14742.1"/>
    <property type="molecule type" value="Genomic_DNA"/>
</dbReference>
<proteinExistence type="predicted"/>
<sequence>MYLLRTGRLDLAHDSGVLDPLERLPERGDFNDRPSEAFGAIWLLYTGFSRPPF</sequence>
<dbReference type="AlphaFoldDB" id="A0A7Y9GDW4"/>